<dbReference type="InterPro" id="IPR011055">
    <property type="entry name" value="Dup_hybrid_motif"/>
</dbReference>
<comment type="caution">
    <text evidence="4">The sequence shown here is derived from an EMBL/GenBank/DDBJ whole genome shotgun (WGS) entry which is preliminary data.</text>
</comment>
<evidence type="ECO:0000259" key="3">
    <source>
        <dbReference type="Pfam" id="PF01551"/>
    </source>
</evidence>
<dbReference type="GO" id="GO:0004222">
    <property type="term" value="F:metalloendopeptidase activity"/>
    <property type="evidence" value="ECO:0007669"/>
    <property type="project" value="TreeGrafter"/>
</dbReference>
<feature type="domain" description="M23ase beta-sheet core" evidence="3">
    <location>
        <begin position="132"/>
        <end position="242"/>
    </location>
</feature>
<gene>
    <name evidence="4" type="ORF">H9623_15615</name>
</gene>
<reference evidence="4 5" key="1">
    <citation type="submission" date="2020-08" db="EMBL/GenBank/DDBJ databases">
        <title>A Genomic Blueprint of the Chicken Gut Microbiome.</title>
        <authorList>
            <person name="Gilroy R."/>
            <person name="Ravi A."/>
            <person name="Getino M."/>
            <person name="Pursley I."/>
            <person name="Horton D.L."/>
            <person name="Alikhan N.-F."/>
            <person name="Baker D."/>
            <person name="Gharbi K."/>
            <person name="Hall N."/>
            <person name="Watson M."/>
            <person name="Adriaenssens E.M."/>
            <person name="Foster-Nyarko E."/>
            <person name="Jarju S."/>
            <person name="Secka A."/>
            <person name="Antonio M."/>
            <person name="Oren A."/>
            <person name="Chaudhuri R."/>
            <person name="La Ragione R.M."/>
            <person name="Hildebrand F."/>
            <person name="Pallen M.J."/>
        </authorList>
    </citation>
    <scope>NUCLEOTIDE SEQUENCE [LARGE SCALE GENOMIC DNA]</scope>
    <source>
        <strain evidence="4 5">Sa1BUA8</strain>
    </source>
</reference>
<evidence type="ECO:0000256" key="1">
    <source>
        <dbReference type="ARBA" id="ARBA00022729"/>
    </source>
</evidence>
<feature type="region of interest" description="Disordered" evidence="2">
    <location>
        <begin position="1"/>
        <end position="70"/>
    </location>
</feature>
<dbReference type="InterPro" id="IPR016047">
    <property type="entry name" value="M23ase_b-sheet_dom"/>
</dbReference>
<evidence type="ECO:0000313" key="5">
    <source>
        <dbReference type="Proteomes" id="UP000822993"/>
    </source>
</evidence>
<feature type="compositionally biased region" description="Low complexity" evidence="2">
    <location>
        <begin position="26"/>
        <end position="40"/>
    </location>
</feature>
<dbReference type="SUPFAM" id="SSF51261">
    <property type="entry name" value="Duplicated hybrid motif"/>
    <property type="match status" value="1"/>
</dbReference>
<keyword evidence="1" id="KW-0732">Signal</keyword>
<dbReference type="PANTHER" id="PTHR21666">
    <property type="entry name" value="PEPTIDASE-RELATED"/>
    <property type="match status" value="1"/>
</dbReference>
<dbReference type="EMBL" id="JACSPN010000024">
    <property type="protein sequence ID" value="MBE7701721.1"/>
    <property type="molecule type" value="Genomic_DNA"/>
</dbReference>
<accession>A0A9D5UET1</accession>
<evidence type="ECO:0000256" key="2">
    <source>
        <dbReference type="SAM" id="MobiDB-lite"/>
    </source>
</evidence>
<dbReference type="Gene3D" id="2.70.70.10">
    <property type="entry name" value="Glucose Permease (Domain IIA)"/>
    <property type="match status" value="1"/>
</dbReference>
<proteinExistence type="predicted"/>
<feature type="compositionally biased region" description="Low complexity" evidence="2">
    <location>
        <begin position="7"/>
        <end position="17"/>
    </location>
</feature>
<dbReference type="Proteomes" id="UP000822993">
    <property type="component" value="Unassembled WGS sequence"/>
</dbReference>
<dbReference type="InterPro" id="IPR050570">
    <property type="entry name" value="Cell_wall_metabolism_enzyme"/>
</dbReference>
<sequence>MTPSHQSPRPSARPSSPARRRRTRRAAGPPREAPGGASRGRASRGRGGRAEVPASAGAGVAARRGRGPRTGRLRARVAALAVALSLLPPLAVLPARAAGDPGPAQAGWTSPVEGEPVVLRAFLPPDQDWLAGHRGVDLAAPQGAAVVAPASGVVTFAGTVVDRGVVVVLHYDGLRTSLEPVDGTVAAGTRVHRGQAVGTVQGSDGPDATAPADGAGPAGAGHCLPASCVHWGVRRGETYLDPLALLGPREPIVLLPLR</sequence>
<name>A0A9D5UET1_9CELL</name>
<feature type="compositionally biased region" description="Low complexity" evidence="2">
    <location>
        <begin position="202"/>
        <end position="215"/>
    </location>
</feature>
<feature type="region of interest" description="Disordered" evidence="2">
    <location>
        <begin position="197"/>
        <end position="217"/>
    </location>
</feature>
<organism evidence="4 5">
    <name type="scientific">Oerskovia douganii</name>
    <dbReference type="NCBI Taxonomy" id="2762210"/>
    <lineage>
        <taxon>Bacteria</taxon>
        <taxon>Bacillati</taxon>
        <taxon>Actinomycetota</taxon>
        <taxon>Actinomycetes</taxon>
        <taxon>Micrococcales</taxon>
        <taxon>Cellulomonadaceae</taxon>
        <taxon>Oerskovia</taxon>
    </lineage>
</organism>
<evidence type="ECO:0000313" key="4">
    <source>
        <dbReference type="EMBL" id="MBE7701721.1"/>
    </source>
</evidence>
<dbReference type="AlphaFoldDB" id="A0A9D5UET1"/>
<dbReference type="PANTHER" id="PTHR21666:SF289">
    <property type="entry name" value="L-ALA--D-GLU ENDOPEPTIDASE"/>
    <property type="match status" value="1"/>
</dbReference>
<keyword evidence="5" id="KW-1185">Reference proteome</keyword>
<dbReference type="CDD" id="cd12797">
    <property type="entry name" value="M23_peptidase"/>
    <property type="match status" value="1"/>
</dbReference>
<dbReference type="Pfam" id="PF01551">
    <property type="entry name" value="Peptidase_M23"/>
    <property type="match status" value="1"/>
</dbReference>
<protein>
    <submittedName>
        <fullName evidence="4">Peptidoglycan DD-metalloendopeptidase family protein</fullName>
    </submittedName>
</protein>